<evidence type="ECO:0000313" key="2">
    <source>
        <dbReference type="Proteomes" id="UP000585474"/>
    </source>
</evidence>
<dbReference type="Proteomes" id="UP000585474">
    <property type="component" value="Unassembled WGS sequence"/>
</dbReference>
<protein>
    <submittedName>
        <fullName evidence="1">Uncharacterized protein</fullName>
    </submittedName>
</protein>
<name>A0A7J0GGG0_9ERIC</name>
<proteinExistence type="predicted"/>
<accession>A0A7J0GGG0</accession>
<organism evidence="1 2">
    <name type="scientific">Actinidia rufa</name>
    <dbReference type="NCBI Taxonomy" id="165716"/>
    <lineage>
        <taxon>Eukaryota</taxon>
        <taxon>Viridiplantae</taxon>
        <taxon>Streptophyta</taxon>
        <taxon>Embryophyta</taxon>
        <taxon>Tracheophyta</taxon>
        <taxon>Spermatophyta</taxon>
        <taxon>Magnoliopsida</taxon>
        <taxon>eudicotyledons</taxon>
        <taxon>Gunneridae</taxon>
        <taxon>Pentapetalae</taxon>
        <taxon>asterids</taxon>
        <taxon>Ericales</taxon>
        <taxon>Actinidiaceae</taxon>
        <taxon>Actinidia</taxon>
    </lineage>
</organism>
<dbReference type="AlphaFoldDB" id="A0A7J0GGG0"/>
<gene>
    <name evidence="1" type="ORF">Acr_21g0005090</name>
</gene>
<sequence>MSATESAMMWRTTGSHPGAWTSLPRVWRVRAWNPLHLAHETRGFTSSTRGRACGLLPERAGAWLRVAAFPWRVRAHGSSPVRVTARGTSLGAWLRLISLADLQTAREGAFGIHFRRGLVLELRIDERNNLVQSKINFEHFLRHPSFDLGSESPPPRL</sequence>
<reference evidence="1 2" key="1">
    <citation type="submission" date="2019-07" db="EMBL/GenBank/DDBJ databases">
        <title>De Novo Assembly of kiwifruit Actinidia rufa.</title>
        <authorList>
            <person name="Sugita-Konishi S."/>
            <person name="Sato K."/>
            <person name="Mori E."/>
            <person name="Abe Y."/>
            <person name="Kisaki G."/>
            <person name="Hamano K."/>
            <person name="Suezawa K."/>
            <person name="Otani M."/>
            <person name="Fukuda T."/>
            <person name="Manabe T."/>
            <person name="Gomi K."/>
            <person name="Tabuchi M."/>
            <person name="Akimitsu K."/>
            <person name="Kataoka I."/>
        </authorList>
    </citation>
    <scope>NUCLEOTIDE SEQUENCE [LARGE SCALE GENOMIC DNA]</scope>
    <source>
        <strain evidence="2">cv. Fuchu</strain>
    </source>
</reference>
<evidence type="ECO:0000313" key="1">
    <source>
        <dbReference type="EMBL" id="GFZ09910.1"/>
    </source>
</evidence>
<dbReference type="EMBL" id="BJWL01000021">
    <property type="protein sequence ID" value="GFZ09910.1"/>
    <property type="molecule type" value="Genomic_DNA"/>
</dbReference>
<keyword evidence="2" id="KW-1185">Reference proteome</keyword>
<comment type="caution">
    <text evidence="1">The sequence shown here is derived from an EMBL/GenBank/DDBJ whole genome shotgun (WGS) entry which is preliminary data.</text>
</comment>